<evidence type="ECO:0000313" key="1">
    <source>
        <dbReference type="EMBL" id="KAF7574154.1"/>
    </source>
</evidence>
<gene>
    <name evidence="1" type="ORF">PtrM4_057770</name>
</gene>
<accession>A0A317AH68</accession>
<dbReference type="RefSeq" id="XP_065963987.1">
    <property type="nucleotide sequence ID" value="XM_066105360.1"/>
</dbReference>
<dbReference type="Proteomes" id="UP000245464">
    <property type="component" value="Chromosome 2"/>
</dbReference>
<dbReference type="KEGG" id="ptrr:90955367"/>
<name>A0A317AH68_9PLEO</name>
<sequence>MADFRALWAEYTTSTPPTKPSKERDNGAIDEAISYIISDSEDDDELTDEYDRWRKLEPKWTSKQHNSPNVDGNPIKYWQWPFSARHEARTTSKPHTQRHIMQQFIGSSNESAEIYDHARNDKPQDKTFGIATQFLGTQAIDKATHALSSRRS</sequence>
<organism evidence="1 2">
    <name type="scientific">Pyrenophora tritici-repentis</name>
    <dbReference type="NCBI Taxonomy" id="45151"/>
    <lineage>
        <taxon>Eukaryota</taxon>
        <taxon>Fungi</taxon>
        <taxon>Dikarya</taxon>
        <taxon>Ascomycota</taxon>
        <taxon>Pezizomycotina</taxon>
        <taxon>Dothideomycetes</taxon>
        <taxon>Pleosporomycetidae</taxon>
        <taxon>Pleosporales</taxon>
        <taxon>Pleosporineae</taxon>
        <taxon>Pleosporaceae</taxon>
        <taxon>Pyrenophora</taxon>
    </lineage>
</organism>
<comment type="caution">
    <text evidence="1">The sequence shown here is derived from an EMBL/GenBank/DDBJ whole genome shotgun (WGS) entry which is preliminary data.</text>
</comment>
<reference evidence="1 2" key="1">
    <citation type="journal article" date="2018" name="BMC Genomics">
        <title>Comparative genomics of the wheat fungal pathogen Pyrenophora tritici-repentis reveals chromosomal variations and genome plasticity.</title>
        <authorList>
            <person name="Moolhuijzen P."/>
            <person name="See P.T."/>
            <person name="Hane J.K."/>
            <person name="Shi G."/>
            <person name="Liu Z."/>
            <person name="Oliver R.P."/>
            <person name="Moffat C.S."/>
        </authorList>
    </citation>
    <scope>NUCLEOTIDE SEQUENCE [LARGE SCALE GENOMIC DNA]</scope>
    <source>
        <strain evidence="1">M4</strain>
    </source>
</reference>
<evidence type="ECO:0000313" key="2">
    <source>
        <dbReference type="Proteomes" id="UP000245464"/>
    </source>
</evidence>
<proteinExistence type="predicted"/>
<protein>
    <submittedName>
        <fullName evidence="1">Uncharacterized protein</fullName>
    </submittedName>
</protein>
<dbReference type="EMBL" id="NQIK02000002">
    <property type="protein sequence ID" value="KAF7574154.1"/>
    <property type="molecule type" value="Genomic_DNA"/>
</dbReference>
<dbReference type="AlphaFoldDB" id="A0A317AH68"/>
<dbReference type="GeneID" id="90955367"/>